<keyword evidence="1" id="KW-0677">Repeat</keyword>
<proteinExistence type="predicted"/>
<dbReference type="HOGENOM" id="CLU_000134_18_9_12"/>
<dbReference type="InterPro" id="IPR002110">
    <property type="entry name" value="Ankyrin_rpt"/>
</dbReference>
<dbReference type="RefSeq" id="WP_014454722.1">
    <property type="nucleotide sequence ID" value="NC_017098.1"/>
</dbReference>
<dbReference type="KEGG" id="sfc:Spiaf_0625"/>
<gene>
    <name evidence="5" type="ordered locus">Spiaf_0625</name>
</gene>
<protein>
    <submittedName>
        <fullName evidence="5">Ankyrin repeat-containing protein</fullName>
    </submittedName>
</protein>
<feature type="chain" id="PRO_5003623577" evidence="4">
    <location>
        <begin position="24"/>
        <end position="152"/>
    </location>
</feature>
<evidence type="ECO:0000256" key="1">
    <source>
        <dbReference type="ARBA" id="ARBA00022737"/>
    </source>
</evidence>
<dbReference type="PATRIC" id="fig|889378.3.peg.635"/>
<keyword evidence="2 3" id="KW-0040">ANK repeat</keyword>
<dbReference type="AlphaFoldDB" id="H9UGT2"/>
<dbReference type="PROSITE" id="PS50088">
    <property type="entry name" value="ANK_REPEAT"/>
    <property type="match status" value="2"/>
</dbReference>
<feature type="signal peptide" evidence="4">
    <location>
        <begin position="1"/>
        <end position="23"/>
    </location>
</feature>
<dbReference type="EMBL" id="CP003282">
    <property type="protein sequence ID" value="AFG36725.1"/>
    <property type="molecule type" value="Genomic_DNA"/>
</dbReference>
<feature type="repeat" description="ANK" evidence="3">
    <location>
        <begin position="32"/>
        <end position="59"/>
    </location>
</feature>
<dbReference type="SUPFAM" id="SSF48403">
    <property type="entry name" value="Ankyrin repeat"/>
    <property type="match status" value="1"/>
</dbReference>
<dbReference type="InterPro" id="IPR036770">
    <property type="entry name" value="Ankyrin_rpt-contain_sf"/>
</dbReference>
<dbReference type="PANTHER" id="PTHR24134:SF9">
    <property type="entry name" value="ANKYRIN REPEAT AND SOCS BOX PROTEIN 8"/>
    <property type="match status" value="1"/>
</dbReference>
<dbReference type="eggNOG" id="COG0666">
    <property type="taxonomic scope" value="Bacteria"/>
</dbReference>
<dbReference type="Gene3D" id="1.25.40.20">
    <property type="entry name" value="Ankyrin repeat-containing domain"/>
    <property type="match status" value="2"/>
</dbReference>
<dbReference type="PROSITE" id="PS50297">
    <property type="entry name" value="ANK_REP_REGION"/>
    <property type="match status" value="2"/>
</dbReference>
<dbReference type="PANTHER" id="PTHR24134">
    <property type="entry name" value="ANKYRIN REPEAT-CONTAINING PROTEIN DDB_G0279043"/>
    <property type="match status" value="1"/>
</dbReference>
<dbReference type="Pfam" id="PF13637">
    <property type="entry name" value="Ank_4"/>
    <property type="match status" value="1"/>
</dbReference>
<dbReference type="OrthoDB" id="326429at2"/>
<name>H9UGT2_SPIAZ</name>
<keyword evidence="4" id="KW-0732">Signal</keyword>
<evidence type="ECO:0000313" key="6">
    <source>
        <dbReference type="Proteomes" id="UP000007383"/>
    </source>
</evidence>
<keyword evidence="6" id="KW-1185">Reference proteome</keyword>
<evidence type="ECO:0000313" key="5">
    <source>
        <dbReference type="EMBL" id="AFG36725.1"/>
    </source>
</evidence>
<evidence type="ECO:0000256" key="2">
    <source>
        <dbReference type="ARBA" id="ARBA00023043"/>
    </source>
</evidence>
<dbReference type="SMART" id="SM00248">
    <property type="entry name" value="ANK"/>
    <property type="match status" value="4"/>
</dbReference>
<reference evidence="6" key="1">
    <citation type="journal article" date="2013" name="Stand. Genomic Sci.">
        <title>Complete genome sequence of the halophilic bacterium Spirochaeta africana type strain (Z-7692(T)) from the alkaline Lake Magadi in the East African Rift.</title>
        <authorList>
            <person name="Liolos K."/>
            <person name="Abt B."/>
            <person name="Scheuner C."/>
            <person name="Teshima H."/>
            <person name="Held B."/>
            <person name="Lapidus A."/>
            <person name="Nolan M."/>
            <person name="Lucas S."/>
            <person name="Deshpande S."/>
            <person name="Cheng J.F."/>
            <person name="Tapia R."/>
            <person name="Goodwin L.A."/>
            <person name="Pitluck S."/>
            <person name="Pagani I."/>
            <person name="Ivanova N."/>
            <person name="Mavromatis K."/>
            <person name="Mikhailova N."/>
            <person name="Huntemann M."/>
            <person name="Pati A."/>
            <person name="Chen A."/>
            <person name="Palaniappan K."/>
            <person name="Land M."/>
            <person name="Rohde M."/>
            <person name="Tindall B.J."/>
            <person name="Detter J.C."/>
            <person name="Goker M."/>
            <person name="Bristow J."/>
            <person name="Eisen J.A."/>
            <person name="Markowitz V."/>
            <person name="Hugenholtz P."/>
            <person name="Woyke T."/>
            <person name="Klenk H.P."/>
            <person name="Kyrpides N.C."/>
        </authorList>
    </citation>
    <scope>NUCLEOTIDE SEQUENCE</scope>
    <source>
        <strain evidence="6">ATCC 700263 / DSM 8902 / Z-7692</strain>
    </source>
</reference>
<evidence type="ECO:0000256" key="3">
    <source>
        <dbReference type="PROSITE-ProRule" id="PRU00023"/>
    </source>
</evidence>
<sequence length="152" mass="16736">MRTTPTALLLLCLTLGATLPLTASVPNLTPNLHRVARWGQAELVELLLENGADTEERDIMDRTALHHAARHPRVVRVLVEADANPNARDRFDNTPLHMATIDYDSVRLLIAAGADVNAANSVNRTPLDIALRQGTSRRNREIVRLLIEAGAR</sequence>
<organism evidence="5 6">
    <name type="scientific">Spirochaeta africana (strain ATCC 700263 / DSM 8902 / Z-7692)</name>
    <dbReference type="NCBI Taxonomy" id="889378"/>
    <lineage>
        <taxon>Bacteria</taxon>
        <taxon>Pseudomonadati</taxon>
        <taxon>Spirochaetota</taxon>
        <taxon>Spirochaetia</taxon>
        <taxon>Spirochaetales</taxon>
        <taxon>Spirochaetaceae</taxon>
        <taxon>Spirochaeta</taxon>
    </lineage>
</organism>
<evidence type="ECO:0000256" key="4">
    <source>
        <dbReference type="SAM" id="SignalP"/>
    </source>
</evidence>
<dbReference type="Pfam" id="PF12796">
    <property type="entry name" value="Ank_2"/>
    <property type="match status" value="1"/>
</dbReference>
<feature type="repeat" description="ANK" evidence="3">
    <location>
        <begin position="122"/>
        <end position="152"/>
    </location>
</feature>
<dbReference type="Proteomes" id="UP000007383">
    <property type="component" value="Chromosome"/>
</dbReference>
<dbReference type="STRING" id="889378.Spiaf_0625"/>
<accession>H9UGT2</accession>